<feature type="non-terminal residue" evidence="2">
    <location>
        <position position="1"/>
    </location>
</feature>
<organism evidence="2 3">
    <name type="scientific">Bacteroides intestinalis</name>
    <dbReference type="NCBI Taxonomy" id="329854"/>
    <lineage>
        <taxon>Bacteria</taxon>
        <taxon>Pseudomonadati</taxon>
        <taxon>Bacteroidota</taxon>
        <taxon>Bacteroidia</taxon>
        <taxon>Bacteroidales</taxon>
        <taxon>Bacteroidaceae</taxon>
        <taxon>Bacteroides</taxon>
    </lineage>
</organism>
<dbReference type="AlphaFoldDB" id="A0A414KV99"/>
<accession>A0A414KV99</accession>
<sequence length="67" mass="7987">SFQKADAKVRTFKYILQMFSEVFFLFSFSRRLSLRKGDKRRRKMFLAPFLSASQFQGFPSLGKRVQK</sequence>
<keyword evidence="1" id="KW-0472">Membrane</keyword>
<dbReference type="EMBL" id="QSKV01000042">
    <property type="protein sequence ID" value="RHE85788.1"/>
    <property type="molecule type" value="Genomic_DNA"/>
</dbReference>
<dbReference type="Proteomes" id="UP000285650">
    <property type="component" value="Unassembled WGS sequence"/>
</dbReference>
<gene>
    <name evidence="2" type="ORF">DW712_24255</name>
</gene>
<keyword evidence="1" id="KW-1133">Transmembrane helix</keyword>
<keyword evidence="1" id="KW-0812">Transmembrane</keyword>
<evidence type="ECO:0000313" key="2">
    <source>
        <dbReference type="EMBL" id="RHE85788.1"/>
    </source>
</evidence>
<reference evidence="2 3" key="1">
    <citation type="submission" date="2018-08" db="EMBL/GenBank/DDBJ databases">
        <title>A genome reference for cultivated species of the human gut microbiota.</title>
        <authorList>
            <person name="Zou Y."/>
            <person name="Xue W."/>
            <person name="Luo G."/>
        </authorList>
    </citation>
    <scope>NUCLEOTIDE SEQUENCE [LARGE SCALE GENOMIC DNA]</scope>
    <source>
        <strain evidence="2 3">AM27-17</strain>
    </source>
</reference>
<proteinExistence type="predicted"/>
<evidence type="ECO:0000313" key="3">
    <source>
        <dbReference type="Proteomes" id="UP000285650"/>
    </source>
</evidence>
<protein>
    <submittedName>
        <fullName evidence="2">Uncharacterized protein</fullName>
    </submittedName>
</protein>
<comment type="caution">
    <text evidence="2">The sequence shown here is derived from an EMBL/GenBank/DDBJ whole genome shotgun (WGS) entry which is preliminary data.</text>
</comment>
<feature type="transmembrane region" description="Helical" evidence="1">
    <location>
        <begin position="14"/>
        <end position="34"/>
    </location>
</feature>
<name>A0A414KV99_9BACE</name>
<evidence type="ECO:0000256" key="1">
    <source>
        <dbReference type="SAM" id="Phobius"/>
    </source>
</evidence>
<dbReference type="RefSeq" id="WP_409049231.1">
    <property type="nucleotide sequence ID" value="NZ_QSKV01000042.1"/>
</dbReference>